<dbReference type="Pfam" id="PF20209">
    <property type="entry name" value="DUF6570"/>
    <property type="match status" value="1"/>
</dbReference>
<dbReference type="Proteomes" id="UP000054018">
    <property type="component" value="Unassembled WGS sequence"/>
</dbReference>
<dbReference type="Pfam" id="PF14214">
    <property type="entry name" value="Helitron_like_N"/>
    <property type="match status" value="1"/>
</dbReference>
<keyword evidence="5" id="KW-1185">Reference proteome</keyword>
<dbReference type="OrthoDB" id="3202965at2759"/>
<dbReference type="InterPro" id="IPR025476">
    <property type="entry name" value="Helitron_helicase-like"/>
</dbReference>
<name>A0A0C9Z9G9_9AGAM</name>
<dbReference type="InterPro" id="IPR046700">
    <property type="entry name" value="DUF6570"/>
</dbReference>
<dbReference type="AlphaFoldDB" id="A0A0C9Z9G9"/>
<evidence type="ECO:0000259" key="3">
    <source>
        <dbReference type="Pfam" id="PF20209"/>
    </source>
</evidence>
<reference evidence="5" key="2">
    <citation type="submission" date="2015-01" db="EMBL/GenBank/DDBJ databases">
        <title>Evolutionary Origins and Diversification of the Mycorrhizal Mutualists.</title>
        <authorList>
            <consortium name="DOE Joint Genome Institute"/>
            <consortium name="Mycorrhizal Genomics Consortium"/>
            <person name="Kohler A."/>
            <person name="Kuo A."/>
            <person name="Nagy L.G."/>
            <person name="Floudas D."/>
            <person name="Copeland A."/>
            <person name="Barry K.W."/>
            <person name="Cichocki N."/>
            <person name="Veneault-Fourrey C."/>
            <person name="LaButti K."/>
            <person name="Lindquist E.A."/>
            <person name="Lipzen A."/>
            <person name="Lundell T."/>
            <person name="Morin E."/>
            <person name="Murat C."/>
            <person name="Riley R."/>
            <person name="Ohm R."/>
            <person name="Sun H."/>
            <person name="Tunlid A."/>
            <person name="Henrissat B."/>
            <person name="Grigoriev I.V."/>
            <person name="Hibbett D.S."/>
            <person name="Martin F."/>
        </authorList>
    </citation>
    <scope>NUCLEOTIDE SEQUENCE [LARGE SCALE GENOMIC DNA]</scope>
    <source>
        <strain evidence="5">441</strain>
    </source>
</reference>
<dbReference type="STRING" id="765257.A0A0C9Z9G9"/>
<gene>
    <name evidence="4" type="ORF">PISMIDRAFT_651606</name>
</gene>
<feature type="region of interest" description="Disordered" evidence="1">
    <location>
        <begin position="61"/>
        <end position="105"/>
    </location>
</feature>
<dbReference type="EMBL" id="KN833737">
    <property type="protein sequence ID" value="KIK22654.1"/>
    <property type="molecule type" value="Genomic_DNA"/>
</dbReference>
<evidence type="ECO:0000259" key="2">
    <source>
        <dbReference type="Pfam" id="PF14214"/>
    </source>
</evidence>
<feature type="compositionally biased region" description="Basic and acidic residues" evidence="1">
    <location>
        <begin position="76"/>
        <end position="97"/>
    </location>
</feature>
<evidence type="ECO:0008006" key="6">
    <source>
        <dbReference type="Google" id="ProtNLM"/>
    </source>
</evidence>
<reference evidence="4 5" key="1">
    <citation type="submission" date="2014-04" db="EMBL/GenBank/DDBJ databases">
        <authorList>
            <consortium name="DOE Joint Genome Institute"/>
            <person name="Kuo A."/>
            <person name="Kohler A."/>
            <person name="Costa M.D."/>
            <person name="Nagy L.G."/>
            <person name="Floudas D."/>
            <person name="Copeland A."/>
            <person name="Barry K.W."/>
            <person name="Cichocki N."/>
            <person name="Veneault-Fourrey C."/>
            <person name="LaButti K."/>
            <person name="Lindquist E.A."/>
            <person name="Lipzen A."/>
            <person name="Lundell T."/>
            <person name="Morin E."/>
            <person name="Murat C."/>
            <person name="Sun H."/>
            <person name="Tunlid A."/>
            <person name="Henrissat B."/>
            <person name="Grigoriev I.V."/>
            <person name="Hibbett D.S."/>
            <person name="Martin F."/>
            <person name="Nordberg H.P."/>
            <person name="Cantor M.N."/>
            <person name="Hua S.X."/>
        </authorList>
    </citation>
    <scope>NUCLEOTIDE SEQUENCE [LARGE SCALE GENOMIC DNA]</scope>
    <source>
        <strain evidence="4 5">441</strain>
    </source>
</reference>
<sequence length="709" mass="80304">MESTEAQLAKLPIKEILHNIAGIMSVSKEESKKKDKLLKRIIADGSPELIDGLRRAGAEHQERKVWSRKERRMNKRAHEEDAEKHTSAKIPRLEARMSSDNQRSPATFLQVPSTDDLHACYTSFHTATANEALAFGTCGVCARECNVQEDGLRRTKLTDIPNQHRLQPREHHDQHVLVDGMLLEHTALRHASDKPPRLSLANGLWIGNQPWVLQQLTFPEQLLIAHLYPRVYVFKLFPKRSGGTRDLSSLQNAMRGNVTTFDQNMADIAGMVEGDLMPRRPTILASLITITFVGVGRLPKNWIRTTFRVRRDAVRDALVWLKTNNPKYYGGIKISDERLASLPADDVPIEISSVIRQSDDIGIVEQESEGYVPLDDDEGELVFMATFPNLKSPDVVPLQMSGTIDTEMSTVTANEMMSWGLANLWADGKEPPYAVRHGAQAVSDFGRPWKQNNVSSRKEGDKETNFFEKAYPCLFPYGEGGIERRQRVQVDFGDHIRWLLRYYDRRFRRHETFPFVCFGILQRRQALDARLLSTISVQSMQRAQAEEASNLPISDPAIRLLRQHLYSTAGRVIGTDQSHYHLRSQIWATSIMLNPPSLWITINPCDLHDPIAQVFAGERINMDKFVSMIGPNKETRAQNIAGDPFAAARFFHFMIQTIIETLFGVHVTPHQVSQRQGILGFVSGYFGVVESQGRGSLHLHMLLWLNDAP</sequence>
<accession>A0A0C9Z9G9</accession>
<organism evidence="4 5">
    <name type="scientific">Pisolithus microcarpus 441</name>
    <dbReference type="NCBI Taxonomy" id="765257"/>
    <lineage>
        <taxon>Eukaryota</taxon>
        <taxon>Fungi</taxon>
        <taxon>Dikarya</taxon>
        <taxon>Basidiomycota</taxon>
        <taxon>Agaricomycotina</taxon>
        <taxon>Agaricomycetes</taxon>
        <taxon>Agaricomycetidae</taxon>
        <taxon>Boletales</taxon>
        <taxon>Sclerodermatineae</taxon>
        <taxon>Pisolithaceae</taxon>
        <taxon>Pisolithus</taxon>
    </lineage>
</organism>
<feature type="domain" description="Helitron helicase-like" evidence="2">
    <location>
        <begin position="495"/>
        <end position="703"/>
    </location>
</feature>
<feature type="non-terminal residue" evidence="4">
    <location>
        <position position="1"/>
    </location>
</feature>
<dbReference type="HOGENOM" id="CLU_001248_4_0_1"/>
<evidence type="ECO:0000313" key="4">
    <source>
        <dbReference type="EMBL" id="KIK22654.1"/>
    </source>
</evidence>
<protein>
    <recommendedName>
        <fullName evidence="6">Helitron helicase-like domain-containing protein</fullName>
    </recommendedName>
</protein>
<evidence type="ECO:0000256" key="1">
    <source>
        <dbReference type="SAM" id="MobiDB-lite"/>
    </source>
</evidence>
<feature type="domain" description="DUF6570" evidence="3">
    <location>
        <begin position="194"/>
        <end position="340"/>
    </location>
</feature>
<proteinExistence type="predicted"/>
<evidence type="ECO:0000313" key="5">
    <source>
        <dbReference type="Proteomes" id="UP000054018"/>
    </source>
</evidence>